<gene>
    <name evidence="2" type="ORF">QP029_00225</name>
</gene>
<dbReference type="RefSeq" id="WP_284874930.1">
    <property type="nucleotide sequence ID" value="NZ_CP126970.1"/>
</dbReference>
<dbReference type="PANTHER" id="PTHR34846">
    <property type="entry name" value="4-CARBOXYMUCONOLACTONE DECARBOXYLASE FAMILY PROTEIN (AFU_ORTHOLOGUE AFUA_6G11590)"/>
    <property type="match status" value="1"/>
</dbReference>
<protein>
    <submittedName>
        <fullName evidence="2">Carboxymuconolactone decarboxylase family protein</fullName>
    </submittedName>
</protein>
<dbReference type="NCBIfam" id="TIGR00778">
    <property type="entry name" value="ahpD_dom"/>
    <property type="match status" value="1"/>
</dbReference>
<dbReference type="Proteomes" id="UP001238805">
    <property type="component" value="Chromosome"/>
</dbReference>
<dbReference type="PANTHER" id="PTHR34846:SF10">
    <property type="entry name" value="CYTOPLASMIC PROTEIN"/>
    <property type="match status" value="1"/>
</dbReference>
<name>A0ABY8VS09_9CORY</name>
<evidence type="ECO:0000313" key="3">
    <source>
        <dbReference type="Proteomes" id="UP001238805"/>
    </source>
</evidence>
<dbReference type="Gene3D" id="1.20.1290.10">
    <property type="entry name" value="AhpD-like"/>
    <property type="match status" value="1"/>
</dbReference>
<organism evidence="2 3">
    <name type="scientific">Corynebacterium suedekumii</name>
    <dbReference type="NCBI Taxonomy" id="3049801"/>
    <lineage>
        <taxon>Bacteria</taxon>
        <taxon>Bacillati</taxon>
        <taxon>Actinomycetota</taxon>
        <taxon>Actinomycetes</taxon>
        <taxon>Mycobacteriales</taxon>
        <taxon>Corynebacteriaceae</taxon>
        <taxon>Corynebacterium</taxon>
    </lineage>
</organism>
<dbReference type="Pfam" id="PF02627">
    <property type="entry name" value="CMD"/>
    <property type="match status" value="1"/>
</dbReference>
<dbReference type="InterPro" id="IPR003779">
    <property type="entry name" value="CMD-like"/>
</dbReference>
<feature type="domain" description="Carboxymuconolactone decarboxylase-like" evidence="1">
    <location>
        <begin position="30"/>
        <end position="98"/>
    </location>
</feature>
<dbReference type="InterPro" id="IPR004675">
    <property type="entry name" value="AhpD_core"/>
</dbReference>
<proteinExistence type="predicted"/>
<accession>A0ABY8VS09</accession>
<reference evidence="2 3" key="1">
    <citation type="submission" date="2023-05" db="EMBL/GenBank/DDBJ databases">
        <title>Corynebacterium suedekumii sp. nov. and Corynebacterium breve sp. nov. isolated from raw cow's milk.</title>
        <authorList>
            <person name="Baer M.K."/>
            <person name="Mehl L."/>
            <person name="Hellmuth R."/>
            <person name="Marke G."/>
            <person name="Lipski A."/>
        </authorList>
    </citation>
    <scope>NUCLEOTIDE SEQUENCE [LARGE SCALE GENOMIC DNA]</scope>
    <source>
        <strain evidence="2 3">LM112</strain>
    </source>
</reference>
<dbReference type="EMBL" id="CP126970">
    <property type="protein sequence ID" value="WIM70340.1"/>
    <property type="molecule type" value="Genomic_DNA"/>
</dbReference>
<dbReference type="SUPFAM" id="SSF69118">
    <property type="entry name" value="AhpD-like"/>
    <property type="match status" value="1"/>
</dbReference>
<sequence length="159" mass="18011">MTRHAPYLDKFYPEIYRELGNVTRTLRDLYPEVDLPLGLIELVNIRVSQINGCGTCLSIHVPAARKAGVEEWKLDALPAWRMVREYSDQERAALQLAETLTLLPKDRENSRAAVEACEVFAEEQVAALEWAIIMINAFNRVSIASGHPLIRPRTAKKPE</sequence>
<keyword evidence="3" id="KW-1185">Reference proteome</keyword>
<evidence type="ECO:0000259" key="1">
    <source>
        <dbReference type="Pfam" id="PF02627"/>
    </source>
</evidence>
<evidence type="ECO:0000313" key="2">
    <source>
        <dbReference type="EMBL" id="WIM70340.1"/>
    </source>
</evidence>
<dbReference type="InterPro" id="IPR029032">
    <property type="entry name" value="AhpD-like"/>
</dbReference>